<evidence type="ECO:0000313" key="4">
    <source>
        <dbReference type="WBParaSite" id="TTAC_0000755501-mRNA-1"/>
    </source>
</evidence>
<dbReference type="Proteomes" id="UP000274429">
    <property type="component" value="Unassembled WGS sequence"/>
</dbReference>
<feature type="compositionally biased region" description="Basic and acidic residues" evidence="1">
    <location>
        <begin position="223"/>
        <end position="242"/>
    </location>
</feature>
<feature type="region of interest" description="Disordered" evidence="1">
    <location>
        <begin position="151"/>
        <end position="247"/>
    </location>
</feature>
<organism evidence="4">
    <name type="scientific">Hydatigena taeniaeformis</name>
    <name type="common">Feline tapeworm</name>
    <name type="synonym">Taenia taeniaeformis</name>
    <dbReference type="NCBI Taxonomy" id="6205"/>
    <lineage>
        <taxon>Eukaryota</taxon>
        <taxon>Metazoa</taxon>
        <taxon>Spiralia</taxon>
        <taxon>Lophotrochozoa</taxon>
        <taxon>Platyhelminthes</taxon>
        <taxon>Cestoda</taxon>
        <taxon>Eucestoda</taxon>
        <taxon>Cyclophyllidea</taxon>
        <taxon>Taeniidae</taxon>
        <taxon>Hydatigera</taxon>
    </lineage>
</organism>
<evidence type="ECO:0000256" key="1">
    <source>
        <dbReference type="SAM" id="MobiDB-lite"/>
    </source>
</evidence>
<protein>
    <submittedName>
        <fullName evidence="4">Protein kinase domain-containing protein</fullName>
    </submittedName>
</protein>
<reference evidence="4" key="1">
    <citation type="submission" date="2017-02" db="UniProtKB">
        <authorList>
            <consortium name="WormBaseParasite"/>
        </authorList>
    </citation>
    <scope>IDENTIFICATION</scope>
</reference>
<keyword evidence="3" id="KW-1185">Reference proteome</keyword>
<dbReference type="WBParaSite" id="TTAC_0000755501-mRNA-1">
    <property type="protein sequence ID" value="TTAC_0000755501-mRNA-1"/>
    <property type="gene ID" value="TTAC_0000755501"/>
</dbReference>
<proteinExistence type="predicted"/>
<feature type="region of interest" description="Disordered" evidence="1">
    <location>
        <begin position="401"/>
        <end position="435"/>
    </location>
</feature>
<feature type="compositionally biased region" description="Basic residues" evidence="1">
    <location>
        <begin position="86"/>
        <end position="101"/>
    </location>
</feature>
<evidence type="ECO:0000313" key="2">
    <source>
        <dbReference type="EMBL" id="VDM31937.1"/>
    </source>
</evidence>
<gene>
    <name evidence="2" type="ORF">TTAC_LOCUS7540</name>
</gene>
<dbReference type="EMBL" id="UYWX01020381">
    <property type="protein sequence ID" value="VDM31937.1"/>
    <property type="molecule type" value="Genomic_DNA"/>
</dbReference>
<accession>A0A0R3X2M8</accession>
<name>A0A0R3X2M8_HYDTA</name>
<feature type="region of interest" description="Disordered" evidence="1">
    <location>
        <begin position="73"/>
        <end position="101"/>
    </location>
</feature>
<dbReference type="AlphaFoldDB" id="A0A0R3X2M8"/>
<reference evidence="2 3" key="2">
    <citation type="submission" date="2018-11" db="EMBL/GenBank/DDBJ databases">
        <authorList>
            <consortium name="Pathogen Informatics"/>
        </authorList>
    </citation>
    <scope>NUCLEOTIDE SEQUENCE [LARGE SCALE GENOMIC DNA]</scope>
</reference>
<dbReference type="OrthoDB" id="6266281at2759"/>
<evidence type="ECO:0000313" key="3">
    <source>
        <dbReference type="Proteomes" id="UP000274429"/>
    </source>
</evidence>
<feature type="compositionally biased region" description="Basic and acidic residues" evidence="1">
    <location>
        <begin position="187"/>
        <end position="210"/>
    </location>
</feature>
<sequence>MEHERERLLAFQTWDSWVSDLLAISAIGYPLSGQNTPPPFHTETFDNEKMAPLLVSETQNNSAKRIKRLFKPPAVKASRSRPSSKIAKRIRSSSRSRSRKGCGKMLLTIHRITLDLEADTASSSEWNNCHASDADSDTDSIAYLHISELRSETDETLPRPHVSPPIPPNKLEKKHTSQVLPTSSKLAKKESTKEVLEVRESADRQGKVEETENLTNKGSSYEAKVENSEKKNGKEEGRKEEAKDEVEETKLNLKRSAKVLFSLNTQPSAEKTEELISQGLHELTTLGTEDYGIRRNAELTPRLSERDENDLPAQAFPHLARRWAHQGSIENPNRFFDFLVGDRNSLQEPQSTLDLVGDEEFFEVSEVKPGFSEAQSEWETIVQESMTERPLNEFTTRTVKHRSKKANANRNNNAVSGKGDVKSKSKGGTKATRQISTPFLVTKNRREPTYPHQSAPHLQRPKMTSEYMDDAISSPRRSAAGTKIPDSPESYWSSSTWFEPSAPFSCAIHCHQTPRSVESVRGKSLSQHTLKVVGSKLSKMKRRLPRRASSFKEQLEDYNKKGLPHRVEDLLSQIVDKYAMDIREYVQYLQVLRGKNNANRSWKSSAEQNNWGQWTQKEAREFEEFVCFISIDTADIDDIVLPFRVSISRHKLLTRAFKLCHQSSLMSNGNFVDYKDNWANAPHAPFVCHLPPDHPIRSMLRSSSGSQDRRIFAIENDISGRILLAEDKVIFVRGLPCFQVHILAPTAAAIGLALMQMEQRLPSLYAKLVITERLPTIHSQRGDKSVHAPTMGNFTTRFNYSPHLAPRITVTHVPLSATPEDRRDFASYHVNEDDPELEHIKMSQKFVDKLCTYR</sequence>
<feature type="compositionally biased region" description="Low complexity" evidence="1">
    <location>
        <begin position="408"/>
        <end position="418"/>
    </location>
</feature>
<feature type="compositionally biased region" description="Low complexity" evidence="1">
    <location>
        <begin position="76"/>
        <end position="85"/>
    </location>
</feature>